<dbReference type="InterPro" id="IPR036388">
    <property type="entry name" value="WH-like_DNA-bd_sf"/>
</dbReference>
<dbReference type="Gene3D" id="3.40.190.290">
    <property type="match status" value="1"/>
</dbReference>
<keyword evidence="4" id="KW-0804">Transcription</keyword>
<dbReference type="SUPFAM" id="SSF53850">
    <property type="entry name" value="Periplasmic binding protein-like II"/>
    <property type="match status" value="1"/>
</dbReference>
<dbReference type="OrthoDB" id="9786526at2"/>
<comment type="similarity">
    <text evidence="1">Belongs to the LysR transcriptional regulatory family.</text>
</comment>
<dbReference type="PANTHER" id="PTHR30537:SF21">
    <property type="entry name" value="HTH-TYPE TRANSCRIPTIONAL REGULATOR SINR-RELATED"/>
    <property type="match status" value="1"/>
</dbReference>
<dbReference type="Proteomes" id="UP000185578">
    <property type="component" value="Unassembled WGS sequence"/>
</dbReference>
<dbReference type="InterPro" id="IPR000847">
    <property type="entry name" value="LysR_HTH_N"/>
</dbReference>
<dbReference type="EMBL" id="MSCT01000015">
    <property type="protein sequence ID" value="OLF53293.1"/>
    <property type="molecule type" value="Genomic_DNA"/>
</dbReference>
<evidence type="ECO:0000256" key="3">
    <source>
        <dbReference type="ARBA" id="ARBA00023125"/>
    </source>
</evidence>
<dbReference type="CDD" id="cd08422">
    <property type="entry name" value="PBP2_CrgA_like"/>
    <property type="match status" value="1"/>
</dbReference>
<dbReference type="InterPro" id="IPR005119">
    <property type="entry name" value="LysR_subst-bd"/>
</dbReference>
<accession>A0A1Q8ENB7</accession>
<dbReference type="SUPFAM" id="SSF46785">
    <property type="entry name" value="Winged helix' DNA-binding domain"/>
    <property type="match status" value="1"/>
</dbReference>
<proteinExistence type="inferred from homology"/>
<organism evidence="6 7">
    <name type="scientific">Pseudomonas chlororaphis</name>
    <dbReference type="NCBI Taxonomy" id="587753"/>
    <lineage>
        <taxon>Bacteria</taxon>
        <taxon>Pseudomonadati</taxon>
        <taxon>Pseudomonadota</taxon>
        <taxon>Gammaproteobacteria</taxon>
        <taxon>Pseudomonadales</taxon>
        <taxon>Pseudomonadaceae</taxon>
        <taxon>Pseudomonas</taxon>
    </lineage>
</organism>
<dbReference type="Gene3D" id="1.10.10.10">
    <property type="entry name" value="Winged helix-like DNA-binding domain superfamily/Winged helix DNA-binding domain"/>
    <property type="match status" value="1"/>
</dbReference>
<keyword evidence="2" id="KW-0805">Transcription regulation</keyword>
<keyword evidence="3" id="KW-0238">DNA-binding</keyword>
<name>A0A1Q8ENB7_9PSED</name>
<evidence type="ECO:0000313" key="6">
    <source>
        <dbReference type="EMBL" id="OLF53293.1"/>
    </source>
</evidence>
<dbReference type="InterPro" id="IPR036390">
    <property type="entry name" value="WH_DNA-bd_sf"/>
</dbReference>
<reference evidence="6 7" key="1">
    <citation type="submission" date="2016-12" db="EMBL/GenBank/DDBJ databases">
        <authorList>
            <person name="Song W.-J."/>
            <person name="Kurnit D.M."/>
        </authorList>
    </citation>
    <scope>NUCLEOTIDE SEQUENCE [LARGE SCALE GENOMIC DNA]</scope>
    <source>
        <strain evidence="6 7">PCL1601</strain>
    </source>
</reference>
<dbReference type="GO" id="GO:0006351">
    <property type="term" value="P:DNA-templated transcription"/>
    <property type="evidence" value="ECO:0007669"/>
    <property type="project" value="TreeGrafter"/>
</dbReference>
<dbReference type="PROSITE" id="PS50931">
    <property type="entry name" value="HTH_LYSR"/>
    <property type="match status" value="1"/>
</dbReference>
<dbReference type="Pfam" id="PF00126">
    <property type="entry name" value="HTH_1"/>
    <property type="match status" value="1"/>
</dbReference>
<gene>
    <name evidence="6" type="ORF">BTN82_17570</name>
</gene>
<feature type="domain" description="HTH lysR-type" evidence="5">
    <location>
        <begin position="2"/>
        <end position="59"/>
    </location>
</feature>
<dbReference type="RefSeq" id="WP_075120396.1">
    <property type="nucleotide sequence ID" value="NZ_MSCT01000015.1"/>
</dbReference>
<evidence type="ECO:0000259" key="5">
    <source>
        <dbReference type="PROSITE" id="PS50931"/>
    </source>
</evidence>
<dbReference type="PANTHER" id="PTHR30537">
    <property type="entry name" value="HTH-TYPE TRANSCRIPTIONAL REGULATOR"/>
    <property type="match status" value="1"/>
</dbReference>
<evidence type="ECO:0000256" key="1">
    <source>
        <dbReference type="ARBA" id="ARBA00009437"/>
    </source>
</evidence>
<dbReference type="GO" id="GO:0003700">
    <property type="term" value="F:DNA-binding transcription factor activity"/>
    <property type="evidence" value="ECO:0007669"/>
    <property type="project" value="InterPro"/>
</dbReference>
<evidence type="ECO:0000256" key="4">
    <source>
        <dbReference type="ARBA" id="ARBA00023163"/>
    </source>
</evidence>
<dbReference type="InterPro" id="IPR058163">
    <property type="entry name" value="LysR-type_TF_proteobact-type"/>
</dbReference>
<dbReference type="AlphaFoldDB" id="A0A1Q8ENB7"/>
<comment type="caution">
    <text evidence="6">The sequence shown here is derived from an EMBL/GenBank/DDBJ whole genome shotgun (WGS) entry which is preliminary data.</text>
</comment>
<evidence type="ECO:0000256" key="2">
    <source>
        <dbReference type="ARBA" id="ARBA00023015"/>
    </source>
</evidence>
<protein>
    <submittedName>
        <fullName evidence="6">Transcriptional regulator</fullName>
    </submittedName>
</protein>
<dbReference type="GO" id="GO:0043565">
    <property type="term" value="F:sequence-specific DNA binding"/>
    <property type="evidence" value="ECO:0007669"/>
    <property type="project" value="TreeGrafter"/>
</dbReference>
<sequence length="310" mass="34358">MPNLADLELFVLIAELQGLSPAARIMSITPAAASLALKRLENRLGVRLFTRSTRTMKLTPEGMRYLESAQHALKILANGKRSLTHDDGMLELTVSSDLGRNLLLDLLARLKQERPRLHIKLALSDREEDLLKGRFDAALRFGKSLALDLVELPVLKQHRFIACAAPGYLAQHGTPSAPQQLAEHECIISHSIGRPESRWRFHAPGQVEDVRVQGHFCCDDGDAARRWAVAGQGVVYLPLLNVAEDLFAGRLQPLLPGWQGDAAPLSLVVSHRSQITEALRALHRCLVEHCEARMARYLELTRPAPSRATP</sequence>
<evidence type="ECO:0000313" key="7">
    <source>
        <dbReference type="Proteomes" id="UP000185578"/>
    </source>
</evidence>
<dbReference type="Pfam" id="PF03466">
    <property type="entry name" value="LysR_substrate"/>
    <property type="match status" value="1"/>
</dbReference>
<dbReference type="FunFam" id="1.10.10.10:FF:000001">
    <property type="entry name" value="LysR family transcriptional regulator"/>
    <property type="match status" value="1"/>
</dbReference>